<dbReference type="AlphaFoldDB" id="A0A9X2LKZ5"/>
<proteinExistence type="predicted"/>
<dbReference type="InterPro" id="IPR021903">
    <property type="entry name" value="DUF3515"/>
</dbReference>
<keyword evidence="3" id="KW-1185">Reference proteome</keyword>
<dbReference type="Proteomes" id="UP001142374">
    <property type="component" value="Unassembled WGS sequence"/>
</dbReference>
<keyword evidence="1" id="KW-0732">Signal</keyword>
<dbReference type="RefSeq" id="WP_256790846.1">
    <property type="nucleotide sequence ID" value="NZ_JAATER010000012.1"/>
</dbReference>
<reference evidence="2" key="1">
    <citation type="submission" date="2022-06" db="EMBL/GenBank/DDBJ databases">
        <title>WGS of actinobacteria.</title>
        <authorList>
            <person name="Thawai C."/>
        </authorList>
    </citation>
    <scope>NUCLEOTIDE SEQUENCE</scope>
    <source>
        <strain evidence="2">AA8</strain>
    </source>
</reference>
<feature type="chain" id="PRO_5040745632" evidence="1">
    <location>
        <begin position="32"/>
        <end position="103"/>
    </location>
</feature>
<comment type="caution">
    <text evidence="2">The sequence shown here is derived from an EMBL/GenBank/DDBJ whole genome shotgun (WGS) entry which is preliminary data.</text>
</comment>
<feature type="signal peptide" evidence="1">
    <location>
        <begin position="1"/>
        <end position="31"/>
    </location>
</feature>
<organism evidence="2 3">
    <name type="scientific">Streptomyces telluris</name>
    <dbReference type="NCBI Taxonomy" id="2720021"/>
    <lineage>
        <taxon>Bacteria</taxon>
        <taxon>Bacillati</taxon>
        <taxon>Actinomycetota</taxon>
        <taxon>Actinomycetes</taxon>
        <taxon>Kitasatosporales</taxon>
        <taxon>Streptomycetaceae</taxon>
        <taxon>Streptomyces</taxon>
    </lineage>
</organism>
<accession>A0A9X2LKZ5</accession>
<sequence length="103" mass="10604">MRHSWSRGLRGLPVVAAALLVAAGSSSTSGAAARAVPRPTGQQAAHCRALHAELPTTLAGLERGTPRPVSQFTAAWGHPAVLLRCGIPRPEVLTGPGRRSSPS</sequence>
<evidence type="ECO:0000313" key="2">
    <source>
        <dbReference type="EMBL" id="MCQ8771695.1"/>
    </source>
</evidence>
<evidence type="ECO:0000313" key="3">
    <source>
        <dbReference type="Proteomes" id="UP001142374"/>
    </source>
</evidence>
<name>A0A9X2LKZ5_9ACTN</name>
<protein>
    <submittedName>
        <fullName evidence="2">DUF3515 domain-containing protein</fullName>
    </submittedName>
</protein>
<gene>
    <name evidence="2" type="ORF">NQU55_18285</name>
</gene>
<dbReference type="Pfam" id="PF12028">
    <property type="entry name" value="DUF3515"/>
    <property type="match status" value="1"/>
</dbReference>
<evidence type="ECO:0000256" key="1">
    <source>
        <dbReference type="SAM" id="SignalP"/>
    </source>
</evidence>
<dbReference type="EMBL" id="JANIID010000015">
    <property type="protein sequence ID" value="MCQ8771695.1"/>
    <property type="molecule type" value="Genomic_DNA"/>
</dbReference>